<name>A0A6J6G3F1_9ZZZZ</name>
<evidence type="ECO:0000313" key="1">
    <source>
        <dbReference type="EMBL" id="CAB4595631.1"/>
    </source>
</evidence>
<accession>A0A6J6G3F1</accession>
<gene>
    <name evidence="1" type="ORF">UFOPK1722_01874</name>
</gene>
<proteinExistence type="predicted"/>
<protein>
    <submittedName>
        <fullName evidence="1">Unannotated protein</fullName>
    </submittedName>
</protein>
<organism evidence="1">
    <name type="scientific">freshwater metagenome</name>
    <dbReference type="NCBI Taxonomy" id="449393"/>
    <lineage>
        <taxon>unclassified sequences</taxon>
        <taxon>metagenomes</taxon>
        <taxon>ecological metagenomes</taxon>
    </lineage>
</organism>
<dbReference type="AlphaFoldDB" id="A0A6J6G3F1"/>
<dbReference type="EMBL" id="CAEZTS010000230">
    <property type="protein sequence ID" value="CAB4595631.1"/>
    <property type="molecule type" value="Genomic_DNA"/>
</dbReference>
<sequence>MVLPTESVSTWVSVAPTESVTWKVSDTGLPVAAVGVPEMTPVPEFNDRPAGKDPAVRVNVYGATPPEAASVVEYATLRAASGKLALVRSNVDVAGATTLNHIDEKVSEPPCRVMVPPVVLANVTAATTSHSPGDSVSEIEHVCPEESMPMLSFTHVAGYESVWVPLLKRRRTEMGLSV</sequence>
<reference evidence="1" key="1">
    <citation type="submission" date="2020-05" db="EMBL/GenBank/DDBJ databases">
        <authorList>
            <person name="Chiriac C."/>
            <person name="Salcher M."/>
            <person name="Ghai R."/>
            <person name="Kavagutti S V."/>
        </authorList>
    </citation>
    <scope>NUCLEOTIDE SEQUENCE</scope>
</reference>